<dbReference type="Pfam" id="PF01970">
    <property type="entry name" value="TctA"/>
    <property type="match status" value="1"/>
</dbReference>
<accession>A0A345XPX7</accession>
<organism evidence="3 4">
    <name type="scientific">Streptomyces armeniacus</name>
    <dbReference type="NCBI Taxonomy" id="83291"/>
    <lineage>
        <taxon>Bacteria</taxon>
        <taxon>Bacillati</taxon>
        <taxon>Actinomycetota</taxon>
        <taxon>Actinomycetes</taxon>
        <taxon>Kitasatosporales</taxon>
        <taxon>Streptomycetaceae</taxon>
        <taxon>Streptomyces</taxon>
    </lineage>
</organism>
<sequence length="501" mass="51607">MEALNSLMAGFEAILRPGPLLAMFLGVVVGSLVGALPGIGPVGAMAVLLPLSFSLDPAAGLLMITGIFLGSQYGGSTASILMNVPGEASSVVTAIDGHEMTKRGRAGAALAVSAIGSFVAGTLAVVLLMLAAGPVSELALSFSAPEFLALSVFALFVLSRLSGGSFSATMIAAGIGLALATVGVDETSGGVRYTMGSDSLISGVEITPVAVGLFGIAELMLLVERRGTVPKLPTVRMRELYPTRAELRRATPAMGRGSVLGFLFGLLPGPGAAVSTYASYMLERRVSRHKDEFGKGAIEGVAGPESANNGAAGGSLVPLLVLGVPFAAPTALLLAGFTIHGVTPGPLFIDQEPDLFWSLVAGMFLANVALLVLNLPLVGVFTAMLRIPRDVLVALILLIAAVGTFAARNSIVDVGWMIAMGILGYGMVKFGLSRAALMLAFVVAPLMERSLLQTLTLSQDDPAYMLGRPLAVTLLLMSLIAMAAPPLARRYRNSRETVSVS</sequence>
<feature type="transmembrane region" description="Helical" evidence="1">
    <location>
        <begin position="466"/>
        <end position="488"/>
    </location>
</feature>
<evidence type="ECO:0000313" key="4">
    <source>
        <dbReference type="Proteomes" id="UP000254425"/>
    </source>
</evidence>
<proteinExistence type="predicted"/>
<evidence type="ECO:0000313" key="3">
    <source>
        <dbReference type="EMBL" id="AXK33693.1"/>
    </source>
</evidence>
<name>A0A345XPX7_9ACTN</name>
<feature type="transmembrane region" description="Helical" evidence="1">
    <location>
        <begin position="319"/>
        <end position="343"/>
    </location>
</feature>
<feature type="transmembrane region" description="Helical" evidence="1">
    <location>
        <begin position="138"/>
        <end position="158"/>
    </location>
</feature>
<reference evidence="3 4" key="1">
    <citation type="submission" date="2018-07" db="EMBL/GenBank/DDBJ databases">
        <title>Draft genome of the type strain Streptomyces armeniacus ATCC 15676.</title>
        <authorList>
            <person name="Labana P."/>
            <person name="Gosse J.T."/>
            <person name="Boddy C.N."/>
        </authorList>
    </citation>
    <scope>NUCLEOTIDE SEQUENCE [LARGE SCALE GENOMIC DNA]</scope>
    <source>
        <strain evidence="3 4">ATCC 15676</strain>
    </source>
</reference>
<keyword evidence="1" id="KW-1133">Transmembrane helix</keyword>
<gene>
    <name evidence="3" type="ORF">DVA86_14540</name>
</gene>
<dbReference type="AlphaFoldDB" id="A0A345XPX7"/>
<dbReference type="InterPro" id="IPR002823">
    <property type="entry name" value="DUF112_TM"/>
</dbReference>
<dbReference type="RefSeq" id="WP_208878700.1">
    <property type="nucleotide sequence ID" value="NZ_CP031320.1"/>
</dbReference>
<feature type="transmembrane region" description="Helical" evidence="1">
    <location>
        <begin position="20"/>
        <end position="39"/>
    </location>
</feature>
<feature type="transmembrane region" description="Helical" evidence="1">
    <location>
        <begin position="108"/>
        <end position="132"/>
    </location>
</feature>
<feature type="transmembrane region" description="Helical" evidence="1">
    <location>
        <begin position="355"/>
        <end position="385"/>
    </location>
</feature>
<feature type="transmembrane region" description="Helical" evidence="1">
    <location>
        <begin position="45"/>
        <end position="69"/>
    </location>
</feature>
<dbReference type="Proteomes" id="UP000254425">
    <property type="component" value="Chromosome"/>
</dbReference>
<feature type="transmembrane region" description="Helical" evidence="1">
    <location>
        <begin position="391"/>
        <end position="411"/>
    </location>
</feature>
<dbReference type="PANTHER" id="PTHR35342">
    <property type="entry name" value="TRICARBOXYLIC TRANSPORT PROTEIN"/>
    <property type="match status" value="1"/>
</dbReference>
<feature type="transmembrane region" description="Helical" evidence="1">
    <location>
        <begin position="204"/>
        <end position="223"/>
    </location>
</feature>
<dbReference type="EMBL" id="CP031320">
    <property type="protein sequence ID" value="AXK33693.1"/>
    <property type="molecule type" value="Genomic_DNA"/>
</dbReference>
<feature type="transmembrane region" description="Helical" evidence="1">
    <location>
        <begin position="258"/>
        <end position="280"/>
    </location>
</feature>
<feature type="transmembrane region" description="Helical" evidence="1">
    <location>
        <begin position="423"/>
        <end position="446"/>
    </location>
</feature>
<keyword evidence="4" id="KW-1185">Reference proteome</keyword>
<keyword evidence="1" id="KW-0472">Membrane</keyword>
<keyword evidence="1" id="KW-0812">Transmembrane</keyword>
<feature type="transmembrane region" description="Helical" evidence="1">
    <location>
        <begin position="165"/>
        <end position="184"/>
    </location>
</feature>
<dbReference type="KEGG" id="sarm:DVA86_14540"/>
<protein>
    <submittedName>
        <fullName evidence="3">Tripartite tricarboxylate transporter permease</fullName>
    </submittedName>
</protein>
<dbReference type="PANTHER" id="PTHR35342:SF5">
    <property type="entry name" value="TRICARBOXYLIC TRANSPORT PROTEIN"/>
    <property type="match status" value="1"/>
</dbReference>
<evidence type="ECO:0000256" key="1">
    <source>
        <dbReference type="SAM" id="Phobius"/>
    </source>
</evidence>
<feature type="domain" description="DUF112" evidence="2">
    <location>
        <begin position="20"/>
        <end position="439"/>
    </location>
</feature>
<evidence type="ECO:0000259" key="2">
    <source>
        <dbReference type="Pfam" id="PF01970"/>
    </source>
</evidence>